<protein>
    <recommendedName>
        <fullName evidence="4">MetA-pathway of phenol degradation</fullName>
    </recommendedName>
</protein>
<dbReference type="Pfam" id="PF20230">
    <property type="entry name" value="DUF6588"/>
    <property type="match status" value="1"/>
</dbReference>
<keyword evidence="1" id="KW-0732">Signal</keyword>
<evidence type="ECO:0000313" key="2">
    <source>
        <dbReference type="EMBL" id="SFN29258.1"/>
    </source>
</evidence>
<feature type="signal peptide" evidence="1">
    <location>
        <begin position="1"/>
        <end position="22"/>
    </location>
</feature>
<dbReference type="AlphaFoldDB" id="A0A1I4XTQ2"/>
<accession>A0A1I4XTQ2</accession>
<dbReference type="InterPro" id="IPR046495">
    <property type="entry name" value="DUF6588"/>
</dbReference>
<name>A0A1I4XTQ2_9FLAO</name>
<feature type="chain" id="PRO_5011653286" description="MetA-pathway of phenol degradation" evidence="1">
    <location>
        <begin position="23"/>
        <end position="322"/>
    </location>
</feature>
<evidence type="ECO:0000256" key="1">
    <source>
        <dbReference type="SAM" id="SignalP"/>
    </source>
</evidence>
<reference evidence="2 3" key="1">
    <citation type="submission" date="2016-10" db="EMBL/GenBank/DDBJ databases">
        <authorList>
            <person name="de Groot N.N."/>
        </authorList>
    </citation>
    <scope>NUCLEOTIDE SEQUENCE [LARGE SCALE GENOMIC DNA]</scope>
    <source>
        <strain evidence="2 3">DSM 17794</strain>
    </source>
</reference>
<proteinExistence type="predicted"/>
<dbReference type="EMBL" id="FOVL01000001">
    <property type="protein sequence ID" value="SFN29258.1"/>
    <property type="molecule type" value="Genomic_DNA"/>
</dbReference>
<organism evidence="2 3">
    <name type="scientific">Salegentibacter flavus</name>
    <dbReference type="NCBI Taxonomy" id="287099"/>
    <lineage>
        <taxon>Bacteria</taxon>
        <taxon>Pseudomonadati</taxon>
        <taxon>Bacteroidota</taxon>
        <taxon>Flavobacteriia</taxon>
        <taxon>Flavobacteriales</taxon>
        <taxon>Flavobacteriaceae</taxon>
        <taxon>Salegentibacter</taxon>
    </lineage>
</organism>
<evidence type="ECO:0000313" key="3">
    <source>
        <dbReference type="Proteomes" id="UP000199153"/>
    </source>
</evidence>
<sequence length="322" mass="35305">MKILTRTICTLLLFISSNFIIAQNDVDAVVGDLLHIADEFASPAASGAAYQASAGWFTSAQSLAPWKFEVSVHANGLIVPSSKKSSTISNNEFSLLNIKGASNAKVPTAFGETTDVYYEGTVMGNSFEFQALEGVDKGLIPHPFVQVTMGLPYESEFTVRALPEMTIDDVNFSTYGAGIKHNFSQYFMFNEPEDLQVSALITYSKFDVKYAFDPVNIPQVAVLDLIDVNGDLWLFEALASKRYENFEIFGALGATNSNFAYAMDGSGPFLGNINTALETLGENELQFKGDIGFNLYFNKFKVSTMVTAGSFFNMNLGLHFRI</sequence>
<evidence type="ECO:0008006" key="4">
    <source>
        <dbReference type="Google" id="ProtNLM"/>
    </source>
</evidence>
<dbReference type="STRING" id="287099.SAMN05660413_00330"/>
<dbReference type="RefSeq" id="WP_245760360.1">
    <property type="nucleotide sequence ID" value="NZ_FOVL01000001.1"/>
</dbReference>
<dbReference type="Proteomes" id="UP000199153">
    <property type="component" value="Unassembled WGS sequence"/>
</dbReference>
<gene>
    <name evidence="2" type="ORF">SAMN05660413_00330</name>
</gene>
<keyword evidence="3" id="KW-1185">Reference proteome</keyword>